<dbReference type="InterPro" id="IPR037068">
    <property type="entry name" value="DNA_primase_core_N_sf"/>
</dbReference>
<dbReference type="SMART" id="SM00400">
    <property type="entry name" value="ZnF_CHCC"/>
    <property type="match status" value="1"/>
</dbReference>
<comment type="function">
    <text evidence="12 13">RNA polymerase that catalyzes the synthesis of short RNA molecules used as primers for DNA polymerase during DNA replication.</text>
</comment>
<dbReference type="InterPro" id="IPR030846">
    <property type="entry name" value="DnaG_bac"/>
</dbReference>
<dbReference type="InterPro" id="IPR006295">
    <property type="entry name" value="DNA_primase_DnaG"/>
</dbReference>
<evidence type="ECO:0000256" key="8">
    <source>
        <dbReference type="ARBA" id="ARBA00022833"/>
    </source>
</evidence>
<dbReference type="HAMAP" id="MF_00974">
    <property type="entry name" value="DNA_primase_DnaG"/>
    <property type="match status" value="1"/>
</dbReference>
<evidence type="ECO:0000256" key="10">
    <source>
        <dbReference type="ARBA" id="ARBA00023125"/>
    </source>
</evidence>
<evidence type="ECO:0000313" key="16">
    <source>
        <dbReference type="EMBL" id="OGZ54716.1"/>
    </source>
</evidence>
<organism evidence="16 17">
    <name type="scientific">Candidatus Ryanbacteria bacterium RIFCSPLOWO2_01_FULL_48_26</name>
    <dbReference type="NCBI Taxonomy" id="1802126"/>
    <lineage>
        <taxon>Bacteria</taxon>
        <taxon>Candidatus Ryaniibacteriota</taxon>
    </lineage>
</organism>
<dbReference type="GO" id="GO:0005737">
    <property type="term" value="C:cytoplasm"/>
    <property type="evidence" value="ECO:0007669"/>
    <property type="project" value="TreeGrafter"/>
</dbReference>
<dbReference type="InterPro" id="IPR034151">
    <property type="entry name" value="TOPRIM_DnaG_bac"/>
</dbReference>
<keyword evidence="8 12" id="KW-0862">Zinc</keyword>
<dbReference type="EMBL" id="MHNW01000002">
    <property type="protein sequence ID" value="OGZ54716.1"/>
    <property type="molecule type" value="Genomic_DNA"/>
</dbReference>
<evidence type="ECO:0000259" key="15">
    <source>
        <dbReference type="PROSITE" id="PS50880"/>
    </source>
</evidence>
<keyword evidence="9" id="KW-0460">Magnesium</keyword>
<dbReference type="PROSITE" id="PS50880">
    <property type="entry name" value="TOPRIM"/>
    <property type="match status" value="1"/>
</dbReference>
<dbReference type="STRING" id="1802126.A3B25_01505"/>
<keyword evidence="7 12" id="KW-0863">Zinc-finger</keyword>
<dbReference type="FunFam" id="3.90.580.10:FF:000001">
    <property type="entry name" value="DNA primase"/>
    <property type="match status" value="1"/>
</dbReference>
<dbReference type="PANTHER" id="PTHR30313:SF2">
    <property type="entry name" value="DNA PRIMASE"/>
    <property type="match status" value="1"/>
</dbReference>
<comment type="cofactor">
    <cofactor evidence="12 13 14">
        <name>Zn(2+)</name>
        <dbReference type="ChEBI" id="CHEBI:29105"/>
    </cofactor>
    <text evidence="12 13 14">Binds 1 zinc ion per monomer.</text>
</comment>
<dbReference type="Gene3D" id="3.90.580.10">
    <property type="entry name" value="Zinc finger, CHC2-type domain"/>
    <property type="match status" value="1"/>
</dbReference>
<evidence type="ECO:0000256" key="9">
    <source>
        <dbReference type="ARBA" id="ARBA00022842"/>
    </source>
</evidence>
<dbReference type="Proteomes" id="UP000179106">
    <property type="component" value="Unassembled WGS sequence"/>
</dbReference>
<dbReference type="Gene3D" id="3.40.1360.10">
    <property type="match status" value="1"/>
</dbReference>
<dbReference type="GO" id="GO:0008270">
    <property type="term" value="F:zinc ion binding"/>
    <property type="evidence" value="ECO:0007669"/>
    <property type="project" value="UniProtKB-UniRule"/>
</dbReference>
<protein>
    <recommendedName>
        <fullName evidence="12 13">DNA primase</fullName>
        <ecNumber evidence="12">2.7.7.101</ecNumber>
    </recommendedName>
</protein>
<dbReference type="Pfam" id="PF13155">
    <property type="entry name" value="Toprim_2"/>
    <property type="match status" value="1"/>
</dbReference>
<dbReference type="GO" id="GO:0006269">
    <property type="term" value="P:DNA replication, synthesis of primer"/>
    <property type="evidence" value="ECO:0007669"/>
    <property type="project" value="UniProtKB-UniRule"/>
</dbReference>
<evidence type="ECO:0000256" key="6">
    <source>
        <dbReference type="ARBA" id="ARBA00022723"/>
    </source>
</evidence>
<keyword evidence="1 12" id="KW-0240">DNA-directed RNA polymerase</keyword>
<dbReference type="GO" id="GO:0000428">
    <property type="term" value="C:DNA-directed RNA polymerase complex"/>
    <property type="evidence" value="ECO:0007669"/>
    <property type="project" value="UniProtKB-KW"/>
</dbReference>
<dbReference type="InterPro" id="IPR050219">
    <property type="entry name" value="DnaG_primase"/>
</dbReference>
<accession>A0A1G2GWY5</accession>
<evidence type="ECO:0000256" key="2">
    <source>
        <dbReference type="ARBA" id="ARBA00022515"/>
    </source>
</evidence>
<comment type="similarity">
    <text evidence="12 13">Belongs to the DnaG primase family.</text>
</comment>
<dbReference type="GO" id="GO:0003899">
    <property type="term" value="F:DNA-directed RNA polymerase activity"/>
    <property type="evidence" value="ECO:0007669"/>
    <property type="project" value="UniProtKB-UniRule"/>
</dbReference>
<gene>
    <name evidence="12" type="primary">dnaG</name>
    <name evidence="16" type="ORF">A3B25_01505</name>
</gene>
<evidence type="ECO:0000256" key="7">
    <source>
        <dbReference type="ARBA" id="ARBA00022771"/>
    </source>
</evidence>
<dbReference type="CDD" id="cd03364">
    <property type="entry name" value="TOPRIM_DnaG_primases"/>
    <property type="match status" value="1"/>
</dbReference>
<dbReference type="GO" id="GO:0003677">
    <property type="term" value="F:DNA binding"/>
    <property type="evidence" value="ECO:0007669"/>
    <property type="project" value="UniProtKB-KW"/>
</dbReference>
<keyword evidence="6 12" id="KW-0479">Metal-binding</keyword>
<keyword evidence="2 12" id="KW-0639">Primosome</keyword>
<evidence type="ECO:0000256" key="4">
    <source>
        <dbReference type="ARBA" id="ARBA00022695"/>
    </source>
</evidence>
<comment type="domain">
    <text evidence="12">Contains an N-terminal zinc-binding domain, a central core domain that contains the primase activity, and a C-terminal DnaB-binding domain.</text>
</comment>
<dbReference type="AlphaFoldDB" id="A0A1G2GWY5"/>
<keyword evidence="5 12" id="KW-0235">DNA replication</keyword>
<evidence type="ECO:0000256" key="5">
    <source>
        <dbReference type="ARBA" id="ARBA00022705"/>
    </source>
</evidence>
<evidence type="ECO:0000256" key="11">
    <source>
        <dbReference type="ARBA" id="ARBA00023163"/>
    </source>
</evidence>
<comment type="catalytic activity">
    <reaction evidence="12">
        <text>ssDNA + n NTP = ssDNA/pppN(pN)n-1 hybrid + (n-1) diphosphate.</text>
        <dbReference type="EC" id="2.7.7.101"/>
    </reaction>
</comment>
<evidence type="ECO:0000256" key="12">
    <source>
        <dbReference type="HAMAP-Rule" id="MF_00974"/>
    </source>
</evidence>
<sequence length="573" mass="64724">MAGSTTELIKEKLDVVDFIRGYLNLQPAGKNFKACCPFHKEKTPSFMVSPERQSWHCFGCGAHGDVFGFLMQHENLEFGEALRVLAEKTGVELRRLNPGEYKIAGLLYEINSVAMDFFKKSLQGFARGKKYLEERGLTQNTIEEFDIGWAPAEAEALSLHFLNSNYKPEDIIRAGLAVKTDRGMLLDRFRGRIMFPIHNHLGKVVGFTGRILPQYEGEGIGKYINSPESPIFNKSKLLYGFFKSKNVIKETGAAFLVEGQMDFLMSWQAGVRNAVASSGTALTSDHLHLLRRVCDELILSFDSDDAGSTAMERAIDLAESSDFNVKVVVLDDVKDPAEAVQKDPKILSEGIVHARPAMQFYFDKYLPKSGLLDYSRREELRALRVVLGKLKVIASPVARNSWLNELSRRTGVAEKVLTEEMERIEVRKEVSGTANEGGENSNQDFHIKKYSRRELIGERLLGMAVARNNFSILEDFKEYLADFHKRSFEILKKGGRRSDDMDLDEIINLIILGSKDLKDEEAEQLKRELMKEFIKERKNVLTAMVKRAEQEGDETGLASALEELNKLSVQVMQ</sequence>
<evidence type="ECO:0000256" key="1">
    <source>
        <dbReference type="ARBA" id="ARBA00022478"/>
    </source>
</evidence>
<evidence type="ECO:0000313" key="17">
    <source>
        <dbReference type="Proteomes" id="UP000179106"/>
    </source>
</evidence>
<dbReference type="EC" id="2.7.7.101" evidence="12"/>
<evidence type="ECO:0000256" key="3">
    <source>
        <dbReference type="ARBA" id="ARBA00022679"/>
    </source>
</evidence>
<keyword evidence="10 12" id="KW-0238">DNA-binding</keyword>
<dbReference type="InterPro" id="IPR013264">
    <property type="entry name" value="DNAG_N"/>
</dbReference>
<dbReference type="Pfam" id="PF01807">
    <property type="entry name" value="Zn_ribbon_DnaG"/>
    <property type="match status" value="1"/>
</dbReference>
<keyword evidence="3 12" id="KW-0808">Transferase</keyword>
<name>A0A1G2GWY5_9BACT</name>
<comment type="subunit">
    <text evidence="12">Monomer. Interacts with DnaB.</text>
</comment>
<dbReference type="SMART" id="SM00493">
    <property type="entry name" value="TOPRIM"/>
    <property type="match status" value="1"/>
</dbReference>
<keyword evidence="4 12" id="KW-0548">Nucleotidyltransferase</keyword>
<dbReference type="SUPFAM" id="SSF56731">
    <property type="entry name" value="DNA primase core"/>
    <property type="match status" value="1"/>
</dbReference>
<dbReference type="Gene3D" id="3.90.980.10">
    <property type="entry name" value="DNA primase, catalytic core, N-terminal domain"/>
    <property type="match status" value="1"/>
</dbReference>
<dbReference type="NCBIfam" id="TIGR01391">
    <property type="entry name" value="dnaG"/>
    <property type="match status" value="1"/>
</dbReference>
<dbReference type="PIRSF" id="PIRSF002811">
    <property type="entry name" value="DnaG"/>
    <property type="match status" value="1"/>
</dbReference>
<evidence type="ECO:0000256" key="13">
    <source>
        <dbReference type="PIRNR" id="PIRNR002811"/>
    </source>
</evidence>
<feature type="zinc finger region" description="CHC2-type" evidence="12 14">
    <location>
        <begin position="36"/>
        <end position="60"/>
    </location>
</feature>
<dbReference type="InterPro" id="IPR036977">
    <property type="entry name" value="DNA_primase_Znf_CHC2"/>
</dbReference>
<feature type="domain" description="Toprim" evidence="15">
    <location>
        <begin position="252"/>
        <end position="333"/>
    </location>
</feature>
<proteinExistence type="inferred from homology"/>
<reference evidence="16 17" key="1">
    <citation type="journal article" date="2016" name="Nat. Commun.">
        <title>Thousands of microbial genomes shed light on interconnected biogeochemical processes in an aquifer system.</title>
        <authorList>
            <person name="Anantharaman K."/>
            <person name="Brown C.T."/>
            <person name="Hug L.A."/>
            <person name="Sharon I."/>
            <person name="Castelle C.J."/>
            <person name="Probst A.J."/>
            <person name="Thomas B.C."/>
            <person name="Singh A."/>
            <person name="Wilkins M.J."/>
            <person name="Karaoz U."/>
            <person name="Brodie E.L."/>
            <person name="Williams K.H."/>
            <person name="Hubbard S.S."/>
            <person name="Banfield J.F."/>
        </authorList>
    </citation>
    <scope>NUCLEOTIDE SEQUENCE [LARGE SCALE GENOMIC DNA]</scope>
</reference>
<keyword evidence="11 12" id="KW-0804">Transcription</keyword>
<evidence type="ECO:0000256" key="14">
    <source>
        <dbReference type="PIRSR" id="PIRSR002811-1"/>
    </source>
</evidence>
<dbReference type="Pfam" id="PF08275">
    <property type="entry name" value="DNAG_N"/>
    <property type="match status" value="1"/>
</dbReference>
<dbReference type="SUPFAM" id="SSF57783">
    <property type="entry name" value="Zinc beta-ribbon"/>
    <property type="match status" value="1"/>
</dbReference>
<dbReference type="PANTHER" id="PTHR30313">
    <property type="entry name" value="DNA PRIMASE"/>
    <property type="match status" value="1"/>
</dbReference>
<dbReference type="GO" id="GO:1990077">
    <property type="term" value="C:primosome complex"/>
    <property type="evidence" value="ECO:0007669"/>
    <property type="project" value="UniProtKB-KW"/>
</dbReference>
<comment type="caution">
    <text evidence="16">The sequence shown here is derived from an EMBL/GenBank/DDBJ whole genome shotgun (WGS) entry which is preliminary data.</text>
</comment>
<dbReference type="InterPro" id="IPR002694">
    <property type="entry name" value="Znf_CHC2"/>
</dbReference>
<dbReference type="InterPro" id="IPR006171">
    <property type="entry name" value="TOPRIM_dom"/>
</dbReference>